<organism evidence="3 4">
    <name type="scientific">Moniliophthora roreri</name>
    <name type="common">Frosty pod rot fungus</name>
    <name type="synonym">Monilia roreri</name>
    <dbReference type="NCBI Taxonomy" id="221103"/>
    <lineage>
        <taxon>Eukaryota</taxon>
        <taxon>Fungi</taxon>
        <taxon>Dikarya</taxon>
        <taxon>Basidiomycota</taxon>
        <taxon>Agaricomycotina</taxon>
        <taxon>Agaricomycetes</taxon>
        <taxon>Agaricomycetidae</taxon>
        <taxon>Agaricales</taxon>
        <taxon>Marasmiineae</taxon>
        <taxon>Marasmiaceae</taxon>
        <taxon>Moniliophthora</taxon>
    </lineage>
</organism>
<reference evidence="3 4" key="1">
    <citation type="submission" date="2015-12" db="EMBL/GenBank/DDBJ databases">
        <title>Draft genome sequence of Moniliophthora roreri, the causal agent of frosty pod rot of cacao.</title>
        <authorList>
            <person name="Aime M.C."/>
            <person name="Diaz-Valderrama J.R."/>
            <person name="Kijpornyongpan T."/>
            <person name="Phillips-Mora W."/>
        </authorList>
    </citation>
    <scope>NUCLEOTIDE SEQUENCE [LARGE SCALE GENOMIC DNA]</scope>
    <source>
        <strain evidence="3 4">MCA 2952</strain>
    </source>
</reference>
<name>A0A0W0G233_MONRR</name>
<evidence type="ECO:0000313" key="4">
    <source>
        <dbReference type="Proteomes" id="UP000054988"/>
    </source>
</evidence>
<dbReference type="Proteomes" id="UP000054988">
    <property type="component" value="Unassembled WGS sequence"/>
</dbReference>
<dbReference type="PANTHER" id="PTHR31503:SF22">
    <property type="entry name" value="VACUOLAR CALCIUM ION TRANSPORTER"/>
    <property type="match status" value="1"/>
</dbReference>
<feature type="signal peptide" evidence="2">
    <location>
        <begin position="1"/>
        <end position="15"/>
    </location>
</feature>
<proteinExistence type="predicted"/>
<accession>A0A0W0G233</accession>
<evidence type="ECO:0000313" key="3">
    <source>
        <dbReference type="EMBL" id="KTB42612.1"/>
    </source>
</evidence>
<gene>
    <name evidence="3" type="ORF">WG66_4818</name>
</gene>
<dbReference type="eggNOG" id="KOG1397">
    <property type="taxonomic scope" value="Eukaryota"/>
</dbReference>
<dbReference type="InterPro" id="IPR004713">
    <property type="entry name" value="CaH_exchang"/>
</dbReference>
<sequence length="170" mass="19030">MGGLVILTSFYLVASIEEFAGWHHISKPFIASILPILVNPAKYATSVWMAMKSQMETAIGICIWQLNCAPSTPSSAQKSTIPAAQCHVRHIVASLYWIPGHEFTLPFANFQTIVFFVSVFSINKIIRDGESNYLGRLMLITCTLSSCSHSGFREEFDSASYTFTINRRHF</sequence>
<feature type="chain" id="PRO_5013040107" evidence="2">
    <location>
        <begin position="16"/>
        <end position="170"/>
    </location>
</feature>
<keyword evidence="1" id="KW-0406">Ion transport</keyword>
<dbReference type="GO" id="GO:0006874">
    <property type="term" value="P:intracellular calcium ion homeostasis"/>
    <property type="evidence" value="ECO:0007669"/>
    <property type="project" value="TreeGrafter"/>
</dbReference>
<comment type="caution">
    <text evidence="3">The sequence shown here is derived from an EMBL/GenBank/DDBJ whole genome shotgun (WGS) entry which is preliminary data.</text>
</comment>
<dbReference type="PANTHER" id="PTHR31503">
    <property type="entry name" value="VACUOLAR CALCIUM ION TRANSPORTER"/>
    <property type="match status" value="1"/>
</dbReference>
<keyword evidence="1" id="KW-0813">Transport</keyword>
<evidence type="ECO:0000256" key="2">
    <source>
        <dbReference type="SAM" id="SignalP"/>
    </source>
</evidence>
<dbReference type="GO" id="GO:0015369">
    <property type="term" value="F:calcium:proton antiporter activity"/>
    <property type="evidence" value="ECO:0007669"/>
    <property type="project" value="TreeGrafter"/>
</dbReference>
<protein>
    <submittedName>
        <fullName evidence="3">Uncharacterized protein</fullName>
    </submittedName>
</protein>
<dbReference type="AlphaFoldDB" id="A0A0W0G233"/>
<evidence type="ECO:0000256" key="1">
    <source>
        <dbReference type="ARBA" id="ARBA00023065"/>
    </source>
</evidence>
<dbReference type="GO" id="GO:0000329">
    <property type="term" value="C:fungal-type vacuole membrane"/>
    <property type="evidence" value="ECO:0007669"/>
    <property type="project" value="TreeGrafter"/>
</dbReference>
<dbReference type="EMBL" id="LATX01001314">
    <property type="protein sequence ID" value="KTB42612.1"/>
    <property type="molecule type" value="Genomic_DNA"/>
</dbReference>
<keyword evidence="2" id="KW-0732">Signal</keyword>